<dbReference type="RefSeq" id="WP_147185863.1">
    <property type="nucleotide sequence ID" value="NZ_CP042382.1"/>
</dbReference>
<dbReference type="SUPFAM" id="SSF111369">
    <property type="entry name" value="HlyD-like secretion proteins"/>
    <property type="match status" value="1"/>
</dbReference>
<dbReference type="EMBL" id="CP042382">
    <property type="protein sequence ID" value="QEA40596.1"/>
    <property type="molecule type" value="Genomic_DNA"/>
</dbReference>
<dbReference type="InterPro" id="IPR058792">
    <property type="entry name" value="Beta-barrel_RND_2"/>
</dbReference>
<dbReference type="Pfam" id="PF25876">
    <property type="entry name" value="HH_MFP_RND"/>
    <property type="match status" value="1"/>
</dbReference>
<evidence type="ECO:0000259" key="8">
    <source>
        <dbReference type="Pfam" id="PF25954"/>
    </source>
</evidence>
<dbReference type="Pfam" id="PF25967">
    <property type="entry name" value="RND-MFP_C"/>
    <property type="match status" value="1"/>
</dbReference>
<evidence type="ECO:0000256" key="4">
    <source>
        <dbReference type="SAM" id="Coils"/>
    </source>
</evidence>
<dbReference type="Pfam" id="PF25917">
    <property type="entry name" value="BSH_RND"/>
    <property type="match status" value="1"/>
</dbReference>
<dbReference type="InterPro" id="IPR058624">
    <property type="entry name" value="MdtA-like_HH"/>
</dbReference>
<dbReference type="Gene3D" id="1.10.287.470">
    <property type="entry name" value="Helix hairpin bin"/>
    <property type="match status" value="1"/>
</dbReference>
<keyword evidence="11" id="KW-1185">Reference proteome</keyword>
<keyword evidence="4" id="KW-0175">Coiled coil</keyword>
<evidence type="ECO:0000313" key="10">
    <source>
        <dbReference type="EMBL" id="QEA40596.1"/>
    </source>
</evidence>
<reference evidence="10 11" key="1">
    <citation type="submission" date="2019-06" db="EMBL/GenBank/DDBJ databases">
        <title>Genome analyses of bacteria isolated from kimchi.</title>
        <authorList>
            <person name="Lee S."/>
            <person name="Ahn S."/>
            <person name="Roh S."/>
        </authorList>
    </citation>
    <scope>NUCLEOTIDE SEQUENCE [LARGE SCALE GENOMIC DNA]</scope>
    <source>
        <strain evidence="10 11">CBA4606</strain>
    </source>
</reference>
<dbReference type="Pfam" id="PF25954">
    <property type="entry name" value="Beta-barrel_RND_2"/>
    <property type="match status" value="1"/>
</dbReference>
<dbReference type="GO" id="GO:1990281">
    <property type="term" value="C:efflux pump complex"/>
    <property type="evidence" value="ECO:0007669"/>
    <property type="project" value="TreeGrafter"/>
</dbReference>
<evidence type="ECO:0000259" key="7">
    <source>
        <dbReference type="Pfam" id="PF25917"/>
    </source>
</evidence>
<dbReference type="Gene3D" id="2.40.420.20">
    <property type="match status" value="1"/>
</dbReference>
<evidence type="ECO:0000259" key="9">
    <source>
        <dbReference type="Pfam" id="PF25967"/>
    </source>
</evidence>
<dbReference type="NCBIfam" id="TIGR01730">
    <property type="entry name" value="RND_mfp"/>
    <property type="match status" value="1"/>
</dbReference>
<dbReference type="AlphaFoldDB" id="A0A5B8SV09"/>
<gene>
    <name evidence="10" type="ORF">FGL86_16920</name>
</gene>
<name>A0A5B8SV09_9GAMM</name>
<feature type="coiled-coil region" evidence="4">
    <location>
        <begin position="90"/>
        <end position="117"/>
    </location>
</feature>
<dbReference type="KEGG" id="paur:FGL86_16920"/>
<protein>
    <submittedName>
        <fullName evidence="10">Efflux RND transporter periplasmic adaptor subunit</fullName>
    </submittedName>
</protein>
<feature type="domain" description="Multidrug resistance protein MdtA-like C-terminal permuted SH3" evidence="9">
    <location>
        <begin position="273"/>
        <end position="328"/>
    </location>
</feature>
<evidence type="ECO:0000313" key="11">
    <source>
        <dbReference type="Proteomes" id="UP000321272"/>
    </source>
</evidence>
<accession>A0A5B8SV09</accession>
<evidence type="ECO:0000259" key="6">
    <source>
        <dbReference type="Pfam" id="PF25876"/>
    </source>
</evidence>
<dbReference type="PANTHER" id="PTHR30469">
    <property type="entry name" value="MULTIDRUG RESISTANCE PROTEIN MDTA"/>
    <property type="match status" value="1"/>
</dbReference>
<dbReference type="Gene3D" id="2.40.30.170">
    <property type="match status" value="1"/>
</dbReference>
<evidence type="ECO:0000256" key="2">
    <source>
        <dbReference type="ARBA" id="ARBA00009477"/>
    </source>
</evidence>
<dbReference type="OrthoDB" id="5730196at2"/>
<comment type="similarity">
    <text evidence="2">Belongs to the membrane fusion protein (MFP) (TC 8.A.1) family.</text>
</comment>
<organism evidence="10 11">
    <name type="scientific">Pistricoccus aurantiacus</name>
    <dbReference type="NCBI Taxonomy" id="1883414"/>
    <lineage>
        <taxon>Bacteria</taxon>
        <taxon>Pseudomonadati</taxon>
        <taxon>Pseudomonadota</taxon>
        <taxon>Gammaproteobacteria</taxon>
        <taxon>Oceanospirillales</taxon>
        <taxon>Halomonadaceae</taxon>
        <taxon>Pistricoccus</taxon>
    </lineage>
</organism>
<evidence type="ECO:0000256" key="1">
    <source>
        <dbReference type="ARBA" id="ARBA00004196"/>
    </source>
</evidence>
<feature type="domain" description="Multidrug resistance protein MdtA-like alpha-helical hairpin" evidence="6">
    <location>
        <begin position="91"/>
        <end position="159"/>
    </location>
</feature>
<dbReference type="InterPro" id="IPR058627">
    <property type="entry name" value="MdtA-like_C"/>
</dbReference>
<comment type="subcellular location">
    <subcellularLocation>
        <location evidence="1">Cell envelope</location>
    </subcellularLocation>
</comment>
<feature type="domain" description="CusB-like beta-barrel" evidence="8">
    <location>
        <begin position="197"/>
        <end position="265"/>
    </location>
</feature>
<keyword evidence="3" id="KW-0813">Transport</keyword>
<dbReference type="Gene3D" id="2.40.50.100">
    <property type="match status" value="1"/>
</dbReference>
<dbReference type="GO" id="GO:0015562">
    <property type="term" value="F:efflux transmembrane transporter activity"/>
    <property type="evidence" value="ECO:0007669"/>
    <property type="project" value="TreeGrafter"/>
</dbReference>
<evidence type="ECO:0000256" key="5">
    <source>
        <dbReference type="SAM" id="SignalP"/>
    </source>
</evidence>
<dbReference type="InterPro" id="IPR058625">
    <property type="entry name" value="MdtA-like_BSH"/>
</dbReference>
<proteinExistence type="inferred from homology"/>
<feature type="chain" id="PRO_5022880444" evidence="5">
    <location>
        <begin position="24"/>
        <end position="348"/>
    </location>
</feature>
<dbReference type="Proteomes" id="UP000321272">
    <property type="component" value="Chromosome"/>
</dbReference>
<feature type="signal peptide" evidence="5">
    <location>
        <begin position="1"/>
        <end position="23"/>
    </location>
</feature>
<sequence>MTRVFRLLLGGIAAALISLSVQAEIPATEVERATLQETLRLDGMIEAVQRSTVSAQTSGRVLRLPFDVDDRVAAGELILQLEDSEQRARRDQAEAGLEEAQARLRDARQRFTRVQSLHQRNLISQQEFDQARNALTSAQAGVSRAGAALAEAREQLEYTRVLAPYDGILTERHVEIGESVSPGQPLLTGLSLEKLRVVVDLPQRYAGLARTRRQARVTRADGRPLETGEMTFYPYASEQTHTFRLRLALPTPGEDLYPGMLVKVDVPVAAREALWVPASTVFHHSELTAVFVLDDQDRPRLRQVRTGVERDGRVEVLAGLDEGERVATTPDALFGSERLDAAKEGARN</sequence>
<dbReference type="PANTHER" id="PTHR30469:SF15">
    <property type="entry name" value="HLYD FAMILY OF SECRETION PROTEINS"/>
    <property type="match status" value="1"/>
</dbReference>
<evidence type="ECO:0000256" key="3">
    <source>
        <dbReference type="ARBA" id="ARBA00022448"/>
    </source>
</evidence>
<feature type="domain" description="Multidrug resistance protein MdtA-like barrel-sandwich hybrid" evidence="7">
    <location>
        <begin position="51"/>
        <end position="185"/>
    </location>
</feature>
<keyword evidence="5" id="KW-0732">Signal</keyword>
<dbReference type="InterPro" id="IPR006143">
    <property type="entry name" value="RND_pump_MFP"/>
</dbReference>